<feature type="transmembrane region" description="Helical" evidence="1">
    <location>
        <begin position="21"/>
        <end position="40"/>
    </location>
</feature>
<keyword evidence="1" id="KW-1133">Transmembrane helix</keyword>
<feature type="domain" description="Putative Flp pilus-assembly TadG-like N-terminal" evidence="2">
    <location>
        <begin position="19"/>
        <end position="64"/>
    </location>
</feature>
<evidence type="ECO:0000313" key="3">
    <source>
        <dbReference type="EMBL" id="MBV2134516.1"/>
    </source>
</evidence>
<organism evidence="3 4">
    <name type="scientific">Geopseudomonas aromaticivorans</name>
    <dbReference type="NCBI Taxonomy" id="2849492"/>
    <lineage>
        <taxon>Bacteria</taxon>
        <taxon>Pseudomonadati</taxon>
        <taxon>Pseudomonadota</taxon>
        <taxon>Gammaproteobacteria</taxon>
        <taxon>Pseudomonadales</taxon>
        <taxon>Pseudomonadaceae</taxon>
        <taxon>Geopseudomonas</taxon>
    </lineage>
</organism>
<evidence type="ECO:0000259" key="2">
    <source>
        <dbReference type="Pfam" id="PF13400"/>
    </source>
</evidence>
<evidence type="ECO:0000256" key="1">
    <source>
        <dbReference type="SAM" id="Phobius"/>
    </source>
</evidence>
<keyword evidence="1" id="KW-0812">Transmembrane</keyword>
<sequence>MSPLTKRNLKQHWPGRQQGAVLVLVVIALAAMLLMGALALDGGHMLLNKTRLQNAVDAAALSGAKTLQASFGSPTASTLAREASLDTLARNAASEGNGELGRAIGTTVAAVGGHTEVTFSNSVYGPFSSAGPADAKYVRVSVPNYPLTGFLWSVAQLFGGVGDKAVAAIATAGPSPTASPCKIEPIMVCGDPDDDPAENGGSSYWGYSYGELEVLKSAAGNAPAIGPGNFQLLRLDGSSGANDLRKALAGGIDKCNVVGDEVGTEPGNQVGPVAQGLNTRFGVYNGPGMNATNYPPDWVTEFNNPKMTYNDSTSPAQVQYQGQQVTSSGGDLSAGSTPLYDINDWKGDSAACAVSGSCAGAYERRMLNIVIGNCDGASGGQVEVPVLDFGCFFLLQTVAQQGVEAQVFGQFVKECEGDGVAGPVPTEDVGPVIIQLYKSYMDNSRTPSTDS</sequence>
<comment type="caution">
    <text evidence="3">The sequence shown here is derived from an EMBL/GenBank/DDBJ whole genome shotgun (WGS) entry which is preliminary data.</text>
</comment>
<dbReference type="Proteomes" id="UP000813068">
    <property type="component" value="Unassembled WGS sequence"/>
</dbReference>
<keyword evidence="1" id="KW-0472">Membrane</keyword>
<gene>
    <name evidence="3" type="ORF">KRX52_17190</name>
</gene>
<dbReference type="Pfam" id="PF13400">
    <property type="entry name" value="Tad"/>
    <property type="match status" value="1"/>
</dbReference>
<proteinExistence type="predicted"/>
<evidence type="ECO:0000313" key="4">
    <source>
        <dbReference type="Proteomes" id="UP000813068"/>
    </source>
</evidence>
<name>A0ABS6N1P4_9GAMM</name>
<accession>A0ABS6N1P4</accession>
<keyword evidence="4" id="KW-1185">Reference proteome</keyword>
<reference evidence="3 4" key="1">
    <citation type="submission" date="2021-06" db="EMBL/GenBank/DDBJ databases">
        <title>Differences between aerobic and microaerobic xylene degrading microbial communities.</title>
        <authorList>
            <person name="Banerjee S."/>
            <person name="Tancsics A."/>
        </authorList>
    </citation>
    <scope>NUCLEOTIDE SEQUENCE [LARGE SCALE GENOMIC DNA]</scope>
    <source>
        <strain evidence="3 4">MAP12</strain>
    </source>
</reference>
<dbReference type="RefSeq" id="WP_217682950.1">
    <property type="nucleotide sequence ID" value="NZ_JAHRGL010000057.1"/>
</dbReference>
<dbReference type="InterPro" id="IPR028087">
    <property type="entry name" value="Tad_N"/>
</dbReference>
<protein>
    <submittedName>
        <fullName evidence="3">Pilus assembly protein</fullName>
    </submittedName>
</protein>
<dbReference type="EMBL" id="JAHRGL010000057">
    <property type="protein sequence ID" value="MBV2134516.1"/>
    <property type="molecule type" value="Genomic_DNA"/>
</dbReference>